<keyword evidence="1" id="KW-0812">Transmembrane</keyword>
<dbReference type="AlphaFoldDB" id="A0A383CE71"/>
<protein>
    <submittedName>
        <fullName evidence="2">Uncharacterized protein</fullName>
    </submittedName>
</protein>
<proteinExistence type="predicted"/>
<keyword evidence="1" id="KW-0472">Membrane</keyword>
<evidence type="ECO:0000256" key="1">
    <source>
        <dbReference type="SAM" id="Phobius"/>
    </source>
</evidence>
<organism evidence="2">
    <name type="scientific">marine metagenome</name>
    <dbReference type="NCBI Taxonomy" id="408172"/>
    <lineage>
        <taxon>unclassified sequences</taxon>
        <taxon>metagenomes</taxon>
        <taxon>ecological metagenomes</taxon>
    </lineage>
</organism>
<keyword evidence="1" id="KW-1133">Transmembrane helix</keyword>
<sequence>MDKFLFINIIFSAFNIFIIVYAYSLDFFPKKWRKKVNQDSLVGFALIFSTMITMFAWIIYFYLKYLNL</sequence>
<feature type="transmembrane region" description="Helical" evidence="1">
    <location>
        <begin position="6"/>
        <end position="28"/>
    </location>
</feature>
<accession>A0A383CE71</accession>
<reference evidence="2" key="1">
    <citation type="submission" date="2018-05" db="EMBL/GenBank/DDBJ databases">
        <authorList>
            <person name="Lanie J.A."/>
            <person name="Ng W.-L."/>
            <person name="Kazmierczak K.M."/>
            <person name="Andrzejewski T.M."/>
            <person name="Davidsen T.M."/>
            <person name="Wayne K.J."/>
            <person name="Tettelin H."/>
            <person name="Glass J.I."/>
            <person name="Rusch D."/>
            <person name="Podicherti R."/>
            <person name="Tsui H.-C.T."/>
            <person name="Winkler M.E."/>
        </authorList>
    </citation>
    <scope>NUCLEOTIDE SEQUENCE</scope>
</reference>
<evidence type="ECO:0000313" key="2">
    <source>
        <dbReference type="EMBL" id="SVE30353.1"/>
    </source>
</evidence>
<feature type="transmembrane region" description="Helical" evidence="1">
    <location>
        <begin position="40"/>
        <end position="63"/>
    </location>
</feature>
<name>A0A383CE71_9ZZZZ</name>
<dbReference type="EMBL" id="UINC01208008">
    <property type="protein sequence ID" value="SVE30353.1"/>
    <property type="molecule type" value="Genomic_DNA"/>
</dbReference>
<gene>
    <name evidence="2" type="ORF">METZ01_LOCUS483207</name>
</gene>